<comment type="caution">
    <text evidence="1">The sequence shown here is derived from an EMBL/GenBank/DDBJ whole genome shotgun (WGS) entry which is preliminary data.</text>
</comment>
<evidence type="ECO:0000313" key="1">
    <source>
        <dbReference type="EMBL" id="KAH6921847.1"/>
    </source>
</evidence>
<reference evidence="1" key="1">
    <citation type="submission" date="2020-05" db="EMBL/GenBank/DDBJ databases">
        <title>Large-scale comparative analyses of tick genomes elucidate their genetic diversity and vector capacities.</title>
        <authorList>
            <person name="Jia N."/>
            <person name="Wang J."/>
            <person name="Shi W."/>
            <person name="Du L."/>
            <person name="Sun Y."/>
            <person name="Zhan W."/>
            <person name="Jiang J."/>
            <person name="Wang Q."/>
            <person name="Zhang B."/>
            <person name="Ji P."/>
            <person name="Sakyi L.B."/>
            <person name="Cui X."/>
            <person name="Yuan T."/>
            <person name="Jiang B."/>
            <person name="Yang W."/>
            <person name="Lam T.T.-Y."/>
            <person name="Chang Q."/>
            <person name="Ding S."/>
            <person name="Wang X."/>
            <person name="Zhu J."/>
            <person name="Ruan X."/>
            <person name="Zhao L."/>
            <person name="Wei J."/>
            <person name="Que T."/>
            <person name="Du C."/>
            <person name="Cheng J."/>
            <person name="Dai P."/>
            <person name="Han X."/>
            <person name="Huang E."/>
            <person name="Gao Y."/>
            <person name="Liu J."/>
            <person name="Shao H."/>
            <person name="Ye R."/>
            <person name="Li L."/>
            <person name="Wei W."/>
            <person name="Wang X."/>
            <person name="Wang C."/>
            <person name="Yang T."/>
            <person name="Huo Q."/>
            <person name="Li W."/>
            <person name="Guo W."/>
            <person name="Chen H."/>
            <person name="Zhou L."/>
            <person name="Ni X."/>
            <person name="Tian J."/>
            <person name="Zhou Y."/>
            <person name="Sheng Y."/>
            <person name="Liu T."/>
            <person name="Pan Y."/>
            <person name="Xia L."/>
            <person name="Li J."/>
            <person name="Zhao F."/>
            <person name="Cao W."/>
        </authorList>
    </citation>
    <scope>NUCLEOTIDE SEQUENCE</scope>
    <source>
        <strain evidence="1">Hyas-2018</strain>
    </source>
</reference>
<gene>
    <name evidence="1" type="ORF">HPB50_005400</name>
</gene>
<name>A0ACB7RLU0_HYAAI</name>
<dbReference type="Proteomes" id="UP000821845">
    <property type="component" value="Chromosome 9"/>
</dbReference>
<organism evidence="1 2">
    <name type="scientific">Hyalomma asiaticum</name>
    <name type="common">Tick</name>
    <dbReference type="NCBI Taxonomy" id="266040"/>
    <lineage>
        <taxon>Eukaryota</taxon>
        <taxon>Metazoa</taxon>
        <taxon>Ecdysozoa</taxon>
        <taxon>Arthropoda</taxon>
        <taxon>Chelicerata</taxon>
        <taxon>Arachnida</taxon>
        <taxon>Acari</taxon>
        <taxon>Parasitiformes</taxon>
        <taxon>Ixodida</taxon>
        <taxon>Ixodoidea</taxon>
        <taxon>Ixodidae</taxon>
        <taxon>Hyalomminae</taxon>
        <taxon>Hyalomma</taxon>
    </lineage>
</organism>
<protein>
    <submittedName>
        <fullName evidence="1">Uncharacterized protein</fullName>
    </submittedName>
</protein>
<accession>A0ACB7RLU0</accession>
<keyword evidence="2" id="KW-1185">Reference proteome</keyword>
<sequence>MDQRFANNRHGILQDEVIRLLHTPRPRCKGFFADLPPEERYKYVIPPPPGEDERDEEDGARGGVAPERPAAALGGQRNQAARPPESGDNRQMPGRRHAVGRPLLGAIGDTRPRRPPQTDQEAREDPNRPPGPADAARGEHGSRPRRRQHKTAADALARRSRLTLNN</sequence>
<proteinExistence type="predicted"/>
<dbReference type="EMBL" id="CM023489">
    <property type="protein sequence ID" value="KAH6921847.1"/>
    <property type="molecule type" value="Genomic_DNA"/>
</dbReference>
<evidence type="ECO:0000313" key="2">
    <source>
        <dbReference type="Proteomes" id="UP000821845"/>
    </source>
</evidence>